<dbReference type="GO" id="GO:0036009">
    <property type="term" value="F:protein-glutamine N-methyltransferase activity"/>
    <property type="evidence" value="ECO:0007669"/>
    <property type="project" value="TreeGrafter"/>
</dbReference>
<organism evidence="2 3">
    <name type="scientific">Herbaspirillum rubrisubalbicans Os34</name>
    <dbReference type="NCBI Taxonomy" id="1235827"/>
    <lineage>
        <taxon>Bacteria</taxon>
        <taxon>Pseudomonadati</taxon>
        <taxon>Pseudomonadota</taxon>
        <taxon>Betaproteobacteria</taxon>
        <taxon>Burkholderiales</taxon>
        <taxon>Oxalobacteraceae</taxon>
        <taxon>Herbaspirillum</taxon>
    </lineage>
</organism>
<dbReference type="AlphaFoldDB" id="A0A6M3ZS57"/>
<dbReference type="EMBL" id="CP008956">
    <property type="protein sequence ID" value="QJQ01398.1"/>
    <property type="molecule type" value="Genomic_DNA"/>
</dbReference>
<dbReference type="PROSITE" id="PS00092">
    <property type="entry name" value="N6_MTASE"/>
    <property type="match status" value="1"/>
</dbReference>
<name>A0A6M3ZS57_9BURK</name>
<dbReference type="GO" id="GO:0032259">
    <property type="term" value="P:methylation"/>
    <property type="evidence" value="ECO:0007669"/>
    <property type="project" value="UniProtKB-KW"/>
</dbReference>
<sequence length="394" mass="42744">MTSHDDSLAAAVAYLNWQDGHTQQQLRWHSEAGNPAPKRVVLADDQIAADTAYRLACEGTGLLWRGDFQNARQLLQALGRRVDRARERASAKSRGQPAASDSPAQAFHHHRQMQAQRARILGMLLIPLDPGFVVPLRRAPDVQAACHQTYGAALAGAAFAVSLRELQGLIGAYEWRKKGVEIGALGARIHPWYGVFSPVRGEYVDLVAQAPLPSTELAFDIGVGSGVLSAVLAQRGVRKIVATDMDPRALACARENLQALGVLEQVELQQADLFPPGRAPLIVCNPPWLPARPSSPIELAVYDPESRMLLGFLNGLAAHLTPQGEGWLIMSDFAEHLGLRAPGMLAEAIAQAGLTVVARHDIKPRHGKAADRDDPLHAARSKETTTLWRLRARG</sequence>
<dbReference type="Pfam" id="PF06325">
    <property type="entry name" value="PrmA"/>
    <property type="match status" value="1"/>
</dbReference>
<evidence type="ECO:0000313" key="2">
    <source>
        <dbReference type="EMBL" id="QJQ01398.1"/>
    </source>
</evidence>
<dbReference type="InterPro" id="IPR029063">
    <property type="entry name" value="SAM-dependent_MTases_sf"/>
</dbReference>
<evidence type="ECO:0000313" key="3">
    <source>
        <dbReference type="Proteomes" id="UP000501648"/>
    </source>
</evidence>
<keyword evidence="2" id="KW-0489">Methyltransferase</keyword>
<dbReference type="InterPro" id="IPR002052">
    <property type="entry name" value="DNA_methylase_N6_adenine_CS"/>
</dbReference>
<dbReference type="Gene3D" id="3.40.50.150">
    <property type="entry name" value="Vaccinia Virus protein VP39"/>
    <property type="match status" value="1"/>
</dbReference>
<dbReference type="CDD" id="cd02440">
    <property type="entry name" value="AdoMet_MTases"/>
    <property type="match status" value="1"/>
</dbReference>
<dbReference type="Proteomes" id="UP000501648">
    <property type="component" value="Chromosome"/>
</dbReference>
<dbReference type="SUPFAM" id="SSF53335">
    <property type="entry name" value="S-adenosyl-L-methionine-dependent methyltransferases"/>
    <property type="match status" value="1"/>
</dbReference>
<dbReference type="InterPro" id="IPR050320">
    <property type="entry name" value="N5-glutamine_MTase"/>
</dbReference>
<feature type="region of interest" description="Disordered" evidence="1">
    <location>
        <begin position="85"/>
        <end position="109"/>
    </location>
</feature>
<protein>
    <submittedName>
        <fullName evidence="2">Methyltransferase</fullName>
    </submittedName>
</protein>
<reference evidence="2 3" key="1">
    <citation type="journal article" date="2012" name="J. Bacteriol.">
        <title>Genome sequence of the pathogenic Herbaspirillum seropedicae strain Os34, isolated from rice roots.</title>
        <authorList>
            <person name="Ye W."/>
            <person name="Ye S."/>
            <person name="Liu J."/>
            <person name="Chang S."/>
            <person name="Chen M."/>
            <person name="Zhu B."/>
            <person name="Guo L."/>
            <person name="An Q."/>
        </authorList>
    </citation>
    <scope>NUCLEOTIDE SEQUENCE [LARGE SCALE GENOMIC DNA]</scope>
    <source>
        <strain evidence="2 3">Os34</strain>
    </source>
</reference>
<evidence type="ECO:0000256" key="1">
    <source>
        <dbReference type="SAM" id="MobiDB-lite"/>
    </source>
</evidence>
<dbReference type="GO" id="GO:0003676">
    <property type="term" value="F:nucleic acid binding"/>
    <property type="evidence" value="ECO:0007669"/>
    <property type="project" value="InterPro"/>
</dbReference>
<gene>
    <name evidence="2" type="ORF">C798_14475</name>
</gene>
<accession>A0A6M3ZS57</accession>
<dbReference type="PANTHER" id="PTHR18895:SF74">
    <property type="entry name" value="MTRF1L RELEASE FACTOR GLUTAMINE METHYLTRANSFERASE"/>
    <property type="match status" value="1"/>
</dbReference>
<keyword evidence="2" id="KW-0808">Transferase</keyword>
<proteinExistence type="predicted"/>
<dbReference type="PANTHER" id="PTHR18895">
    <property type="entry name" value="HEMK METHYLTRANSFERASE"/>
    <property type="match status" value="1"/>
</dbReference>
<dbReference type="RefSeq" id="WP_017450542.1">
    <property type="nucleotide sequence ID" value="NZ_CP008956.1"/>
</dbReference>